<dbReference type="AlphaFoldDB" id="A0A0U5H5U2"/>
<dbReference type="Proteomes" id="UP000054771">
    <property type="component" value="Unassembled WGS sequence"/>
</dbReference>
<protein>
    <submittedName>
        <fullName evidence="2">Uncharacterized protein</fullName>
    </submittedName>
</protein>
<dbReference type="OrthoDB" id="3029913at2759"/>
<dbReference type="OMA" id="MCAHLVS"/>
<evidence type="ECO:0000313" key="3">
    <source>
        <dbReference type="Proteomes" id="UP000054771"/>
    </source>
</evidence>
<gene>
    <name evidence="2" type="ORF">ASPCAL12470</name>
</gene>
<evidence type="ECO:0000313" key="2">
    <source>
        <dbReference type="EMBL" id="CEL09332.1"/>
    </source>
</evidence>
<dbReference type="STRING" id="454130.A0A0U5H5U2"/>
<accession>A0A0U5H5U2</accession>
<feature type="region of interest" description="Disordered" evidence="1">
    <location>
        <begin position="174"/>
        <end position="193"/>
    </location>
</feature>
<proteinExistence type="predicted"/>
<reference evidence="3" key="1">
    <citation type="journal article" date="2016" name="Genome Announc.">
        <title>Draft genome sequences of fungus Aspergillus calidoustus.</title>
        <authorList>
            <person name="Horn F."/>
            <person name="Linde J."/>
            <person name="Mattern D.J."/>
            <person name="Walther G."/>
            <person name="Guthke R."/>
            <person name="Scherlach K."/>
            <person name="Martin K."/>
            <person name="Brakhage A.A."/>
            <person name="Petzke L."/>
            <person name="Valiante V."/>
        </authorList>
    </citation>
    <scope>NUCLEOTIDE SEQUENCE [LARGE SCALE GENOMIC DNA]</scope>
    <source>
        <strain evidence="3">SF006504</strain>
    </source>
</reference>
<organism evidence="2 3">
    <name type="scientific">Aspergillus calidoustus</name>
    <dbReference type="NCBI Taxonomy" id="454130"/>
    <lineage>
        <taxon>Eukaryota</taxon>
        <taxon>Fungi</taxon>
        <taxon>Dikarya</taxon>
        <taxon>Ascomycota</taxon>
        <taxon>Pezizomycotina</taxon>
        <taxon>Eurotiomycetes</taxon>
        <taxon>Eurotiomycetidae</taxon>
        <taxon>Eurotiales</taxon>
        <taxon>Aspergillaceae</taxon>
        <taxon>Aspergillus</taxon>
        <taxon>Aspergillus subgen. Nidulantes</taxon>
    </lineage>
</organism>
<sequence length="1131" mass="125915">MPPPRRNSKPVSSGRYLALRHRRDRLNALRGIQLTTDSDKSPLQRGEQRLHSSYVPGLRAGTYTVEVEQTVLATTESSKTFDKQIQRFEVVAPRFALPSDCIYSTFPANGTSAPVTCLPHVVLNDAILPWERVADDRPAALPARDEDLPNRVPWLVCLTFEVDELRLGQEQLNGPQSLFPSLPNPDTKRTQSPTGEVDLDLKELLQLNPSHATTPVTQIRDATETKASVIAIPGRLFNSLVTAYDSEGEPHPDQKFCDTSRYRLLAHVREIHTEGMAHAGAEDEAIDRRFGIVVSHRTGPARRKTPTMLVSHLLSIERVSAMPFPVDENKRVVLPSLFSWTHMCVPPEMMDIPGSMDHLAEGSAMLRPSLPDSVKTSVSDPTVAEEMLRRLKDGYSLVRWRTQTGEETAAFTRGPLVPAAVKATLENTLSNAGQSLQILDKKLGLMDLSYATAWNLGRTLAMADPAFTAALCRVRKIVLQRGSDKAKIQVMRATGMPFQTKRELVASLQSLTERLADMSTVADLSRENRWRRPGSSVLPVHALDSTLVAAVYQDELDRAAYQVASGYTDRPTTEEDGVMPAPYDELNIPHSADWVVVLQFALNLRFLIPVPFHYLVSDMAALPQESLRFFHIDKNWSHALLDGALSLGNHVDRDCDRVRDAMHKAIQRYHQKPHAELDDVPLVPEYGFLLRSTLVTQFLDLKVTVESPTGAPTSCVLIRQEVVGPGIMLGLLSQVPDSNYRLTFTQPAHQQCFSIGKSLDADQVIIPFKKIYSEEGHDSDVDRGEPLDSFSWRRTKQEPHAAPMHKPGTGAVYLWETEKDADDTRILLLDNLARSVYALLKDKLGFGEEKPTAAMMAIQLNDPCWQLKIDPPLPAMIFAPTNLNSLSSAPLDIDLWQPRVQLLPTRPFRATNARRAPPSRYLTAAAPVASIATLQQQAPPHFSRGLLPISALQITKHLRVDPPPPPEHSDLPVFNFRVLPASNPAGTDVVESLPYDQDLVFSIVYKSHAHEWDLAEAVIKVPVGDPTRKCMTRRYRGPGATMLSNLRFNVLASYSSAEKCLVFKIAPRKEKWKVPVQRIKEISFLLSRVRVQAYPGKVAEVDCSAHLTYQGEYFTSKPFKILLAAPKKVGS</sequence>
<name>A0A0U5H5U2_ASPCI</name>
<dbReference type="EMBL" id="CDMC01000013">
    <property type="protein sequence ID" value="CEL09332.1"/>
    <property type="molecule type" value="Genomic_DNA"/>
</dbReference>
<keyword evidence="3" id="KW-1185">Reference proteome</keyword>
<evidence type="ECO:0000256" key="1">
    <source>
        <dbReference type="SAM" id="MobiDB-lite"/>
    </source>
</evidence>